<dbReference type="EMBL" id="JARAOO010000004">
    <property type="protein sequence ID" value="KAJ7970617.1"/>
    <property type="molecule type" value="Genomic_DNA"/>
</dbReference>
<evidence type="ECO:0000313" key="2">
    <source>
        <dbReference type="EMBL" id="KAJ7970617.1"/>
    </source>
</evidence>
<evidence type="ECO:0000313" key="3">
    <source>
        <dbReference type="Proteomes" id="UP001163823"/>
    </source>
</evidence>
<feature type="domain" description="F-box" evidence="1">
    <location>
        <begin position="26"/>
        <end position="66"/>
    </location>
</feature>
<dbReference type="SUPFAM" id="SSF81383">
    <property type="entry name" value="F-box domain"/>
    <property type="match status" value="1"/>
</dbReference>
<dbReference type="InterPro" id="IPR017451">
    <property type="entry name" value="F-box-assoc_interact_dom"/>
</dbReference>
<organism evidence="2 3">
    <name type="scientific">Quillaja saponaria</name>
    <name type="common">Soap bark tree</name>
    <dbReference type="NCBI Taxonomy" id="32244"/>
    <lineage>
        <taxon>Eukaryota</taxon>
        <taxon>Viridiplantae</taxon>
        <taxon>Streptophyta</taxon>
        <taxon>Embryophyta</taxon>
        <taxon>Tracheophyta</taxon>
        <taxon>Spermatophyta</taxon>
        <taxon>Magnoliopsida</taxon>
        <taxon>eudicotyledons</taxon>
        <taxon>Gunneridae</taxon>
        <taxon>Pentapetalae</taxon>
        <taxon>rosids</taxon>
        <taxon>fabids</taxon>
        <taxon>Fabales</taxon>
        <taxon>Quillajaceae</taxon>
        <taxon>Quillaja</taxon>
    </lineage>
</organism>
<dbReference type="Pfam" id="PF00646">
    <property type="entry name" value="F-box"/>
    <property type="match status" value="1"/>
</dbReference>
<dbReference type="SMART" id="SM00256">
    <property type="entry name" value="FBOX"/>
    <property type="match status" value="1"/>
</dbReference>
<dbReference type="KEGG" id="qsa:O6P43_008774"/>
<dbReference type="Proteomes" id="UP001163823">
    <property type="component" value="Chromosome 4"/>
</dbReference>
<keyword evidence="3" id="KW-1185">Reference proteome</keyword>
<name>A0AAD7PWW7_QUISA</name>
<dbReference type="InterPro" id="IPR001810">
    <property type="entry name" value="F-box_dom"/>
</dbReference>
<comment type="caution">
    <text evidence="2">The sequence shown here is derived from an EMBL/GenBank/DDBJ whole genome shotgun (WGS) entry which is preliminary data.</text>
</comment>
<dbReference type="NCBIfam" id="TIGR01640">
    <property type="entry name" value="F_box_assoc_1"/>
    <property type="match status" value="1"/>
</dbReference>
<dbReference type="CDD" id="cd22157">
    <property type="entry name" value="F-box_AtFBW1-like"/>
    <property type="match status" value="1"/>
</dbReference>
<dbReference type="InterPro" id="IPR006527">
    <property type="entry name" value="F-box-assoc_dom_typ1"/>
</dbReference>
<dbReference type="InterPro" id="IPR055290">
    <property type="entry name" value="At3g26010-like"/>
</dbReference>
<dbReference type="AlphaFoldDB" id="A0AAD7PWW7"/>
<sequence>MVSFELEKTDPYLATESSISAATVANNEDILIEILLRLPIKSLLKFKSVCKQWLSLISNPNFSNLRNPFHTSASGLFLRRKSFLLSPQFDFVDFNHNPIAAPSYAPFKSLPSPSGIKILQSCNGLLLCSCFQQGNRPKTNYYIYNPTTKQYYVLPPFGSSNGGRRILFGVSLAFDPFKSPHYKVVCLQGLGTPGGGDNFQFEIYSSDTGTWRVSTSSFSASGNIQFYGGVYWNGSVHWVSTLGKSMYFKIDTDQALELPMPPIPNFCHQRKFNYFGESRDHLHLIEIYNLQKLEFNVYEMEWDYSGWFVKYHVDLDHPRLSFELKGYMFSILCVVRGESDEDSYLVIHVPGKVLRFTFQDKTFHNLYDIPTADIDDFDAWCPLRYASTDAYQYIESLACVR</sequence>
<protein>
    <submittedName>
        <fullName evidence="2">F-box protein</fullName>
    </submittedName>
</protein>
<dbReference type="PANTHER" id="PTHR35546:SF130">
    <property type="entry name" value="EXPRESSED PROTEIN"/>
    <property type="match status" value="1"/>
</dbReference>
<dbReference type="Gene3D" id="1.20.1280.50">
    <property type="match status" value="1"/>
</dbReference>
<evidence type="ECO:0000259" key="1">
    <source>
        <dbReference type="SMART" id="SM00256"/>
    </source>
</evidence>
<gene>
    <name evidence="2" type="ORF">O6P43_008774</name>
</gene>
<dbReference type="PANTHER" id="PTHR35546">
    <property type="entry name" value="F-BOX PROTEIN INTERACTION DOMAIN PROTEIN-RELATED"/>
    <property type="match status" value="1"/>
</dbReference>
<reference evidence="2" key="1">
    <citation type="journal article" date="2023" name="Science">
        <title>Elucidation of the pathway for biosynthesis of saponin adjuvants from the soapbark tree.</title>
        <authorList>
            <person name="Reed J."/>
            <person name="Orme A."/>
            <person name="El-Demerdash A."/>
            <person name="Owen C."/>
            <person name="Martin L.B.B."/>
            <person name="Misra R.C."/>
            <person name="Kikuchi S."/>
            <person name="Rejzek M."/>
            <person name="Martin A.C."/>
            <person name="Harkess A."/>
            <person name="Leebens-Mack J."/>
            <person name="Louveau T."/>
            <person name="Stephenson M.J."/>
            <person name="Osbourn A."/>
        </authorList>
    </citation>
    <scope>NUCLEOTIDE SEQUENCE</scope>
    <source>
        <strain evidence="2">S10</strain>
    </source>
</reference>
<proteinExistence type="predicted"/>
<dbReference type="InterPro" id="IPR036047">
    <property type="entry name" value="F-box-like_dom_sf"/>
</dbReference>
<dbReference type="Pfam" id="PF07734">
    <property type="entry name" value="FBA_1"/>
    <property type="match status" value="1"/>
</dbReference>
<accession>A0AAD7PWW7</accession>